<feature type="active site" evidence="5">
    <location>
        <position position="38"/>
    </location>
</feature>
<dbReference type="Pfam" id="PF00708">
    <property type="entry name" value="Acylphosphatase"/>
    <property type="match status" value="1"/>
</dbReference>
<dbReference type="PANTHER" id="PTHR10029">
    <property type="entry name" value="ACYLPHOSPHATASE"/>
    <property type="match status" value="1"/>
</dbReference>
<name>A0A075G1Y0_9ARCH</name>
<evidence type="ECO:0000313" key="9">
    <source>
        <dbReference type="EMBL" id="AIE97563.1"/>
    </source>
</evidence>
<dbReference type="PROSITE" id="PS51160">
    <property type="entry name" value="ACYLPHOSPHATASE_3"/>
    <property type="match status" value="1"/>
</dbReference>
<dbReference type="EC" id="3.6.1.7" evidence="2 5"/>
<evidence type="ECO:0000256" key="7">
    <source>
        <dbReference type="RuleBase" id="RU004168"/>
    </source>
</evidence>
<dbReference type="PRINTS" id="PR00112">
    <property type="entry name" value="ACYLPHPHTASE"/>
</dbReference>
<evidence type="ECO:0000256" key="3">
    <source>
        <dbReference type="ARBA" id="ARBA00022801"/>
    </source>
</evidence>
<dbReference type="PROSITE" id="PS00150">
    <property type="entry name" value="ACYLPHOSPHATASE_1"/>
    <property type="match status" value="1"/>
</dbReference>
<dbReference type="GO" id="GO:0003998">
    <property type="term" value="F:acylphosphatase activity"/>
    <property type="evidence" value="ECO:0007669"/>
    <property type="project" value="UniProtKB-EC"/>
</dbReference>
<evidence type="ECO:0000256" key="1">
    <source>
        <dbReference type="ARBA" id="ARBA00005614"/>
    </source>
</evidence>
<dbReference type="PANTHER" id="PTHR10029:SF3">
    <property type="entry name" value="ACYLPHOSPHATASE-RELATED"/>
    <property type="match status" value="1"/>
</dbReference>
<dbReference type="InterPro" id="IPR020456">
    <property type="entry name" value="Acylphosphatase"/>
</dbReference>
<comment type="similarity">
    <text evidence="1 7">Belongs to the acylphosphatase family.</text>
</comment>
<accession>A0A075G1Y0</accession>
<feature type="active site" evidence="5">
    <location>
        <position position="20"/>
    </location>
</feature>
<dbReference type="AlphaFoldDB" id="A0A075G1Y0"/>
<proteinExistence type="inferred from homology"/>
<gene>
    <name evidence="9" type="primary">acyP</name>
</gene>
<keyword evidence="3 5" id="KW-0378">Hydrolase</keyword>
<evidence type="ECO:0000256" key="6">
    <source>
        <dbReference type="RuleBase" id="RU000553"/>
    </source>
</evidence>
<reference evidence="9" key="1">
    <citation type="journal article" date="2014" name="Genome Biol. Evol.">
        <title>Pangenome evidence for extensive interdomain horizontal transfer affecting lineage core and shell genes in uncultured planktonic thaumarchaeota and euryarchaeota.</title>
        <authorList>
            <person name="Deschamps P."/>
            <person name="Zivanovic Y."/>
            <person name="Moreira D."/>
            <person name="Rodriguez-Valera F."/>
            <person name="Lopez-Garcia P."/>
        </authorList>
    </citation>
    <scope>NUCLEOTIDE SEQUENCE</scope>
</reference>
<comment type="catalytic activity">
    <reaction evidence="4 5 6">
        <text>an acyl phosphate + H2O = a carboxylate + phosphate + H(+)</text>
        <dbReference type="Rhea" id="RHEA:14965"/>
        <dbReference type="ChEBI" id="CHEBI:15377"/>
        <dbReference type="ChEBI" id="CHEBI:15378"/>
        <dbReference type="ChEBI" id="CHEBI:29067"/>
        <dbReference type="ChEBI" id="CHEBI:43474"/>
        <dbReference type="ChEBI" id="CHEBI:59918"/>
        <dbReference type="EC" id="3.6.1.7"/>
    </reaction>
</comment>
<dbReference type="InterPro" id="IPR001792">
    <property type="entry name" value="Acylphosphatase-like_dom"/>
</dbReference>
<sequence length="92" mass="10461">MSKQCIRLFVRGKVQGVFFRQALKVMAIKNNVTGWVRNLDDGRVEALLEGDIDGVNTVVEWAHGGPANSRVDDVEIKNEDFKDEFTDFEVLY</sequence>
<dbReference type="Gene3D" id="3.30.70.100">
    <property type="match status" value="1"/>
</dbReference>
<feature type="domain" description="Acylphosphatase-like" evidence="8">
    <location>
        <begin position="5"/>
        <end position="92"/>
    </location>
</feature>
<evidence type="ECO:0000256" key="4">
    <source>
        <dbReference type="ARBA" id="ARBA00047645"/>
    </source>
</evidence>
<evidence type="ECO:0000259" key="8">
    <source>
        <dbReference type="PROSITE" id="PS51160"/>
    </source>
</evidence>
<dbReference type="EMBL" id="KF900511">
    <property type="protein sequence ID" value="AIE97563.1"/>
    <property type="molecule type" value="Genomic_DNA"/>
</dbReference>
<evidence type="ECO:0000256" key="5">
    <source>
        <dbReference type="PROSITE-ProRule" id="PRU00520"/>
    </source>
</evidence>
<dbReference type="SUPFAM" id="SSF54975">
    <property type="entry name" value="Acylphosphatase/BLUF domain-like"/>
    <property type="match status" value="1"/>
</dbReference>
<dbReference type="InterPro" id="IPR036046">
    <property type="entry name" value="Acylphosphatase-like_dom_sf"/>
</dbReference>
<evidence type="ECO:0000256" key="2">
    <source>
        <dbReference type="ARBA" id="ARBA00012150"/>
    </source>
</evidence>
<protein>
    <recommendedName>
        <fullName evidence="2 5">Acylphosphatase</fullName>
        <ecNumber evidence="2 5">3.6.1.7</ecNumber>
    </recommendedName>
</protein>
<dbReference type="InterPro" id="IPR017968">
    <property type="entry name" value="Acylphosphatase_CS"/>
</dbReference>
<organism evidence="9">
    <name type="scientific">uncultured marine thaumarchaeote KM3_01_F02</name>
    <dbReference type="NCBI Taxonomy" id="1455952"/>
    <lineage>
        <taxon>Archaea</taxon>
        <taxon>Nitrososphaerota</taxon>
        <taxon>environmental samples</taxon>
    </lineage>
</organism>
<dbReference type="PROSITE" id="PS00151">
    <property type="entry name" value="ACYLPHOSPHATASE_2"/>
    <property type="match status" value="1"/>
</dbReference>